<protein>
    <recommendedName>
        <fullName evidence="9">Ubiquitinyl hydrolase 1</fullName>
    </recommendedName>
</protein>
<dbReference type="PROSITE" id="PS50802">
    <property type="entry name" value="OTU"/>
    <property type="match status" value="1"/>
</dbReference>
<dbReference type="Gene3D" id="4.10.240.30">
    <property type="match status" value="1"/>
</dbReference>
<dbReference type="PROSITE" id="PS51036">
    <property type="entry name" value="ZF_A20"/>
    <property type="match status" value="1"/>
</dbReference>
<keyword evidence="1" id="KW-0479">Metal-binding</keyword>
<dbReference type="Pfam" id="PF02338">
    <property type="entry name" value="OTU"/>
    <property type="match status" value="1"/>
</dbReference>
<feature type="region of interest" description="Disordered" evidence="4">
    <location>
        <begin position="836"/>
        <end position="859"/>
    </location>
</feature>
<evidence type="ECO:0000313" key="7">
    <source>
        <dbReference type="EMBL" id="KAL3882730.1"/>
    </source>
</evidence>
<dbReference type="GO" id="GO:0008270">
    <property type="term" value="F:zinc ion binding"/>
    <property type="evidence" value="ECO:0007669"/>
    <property type="project" value="UniProtKB-KW"/>
</dbReference>
<keyword evidence="8" id="KW-1185">Reference proteome</keyword>
<feature type="domain" description="A20-type" evidence="6">
    <location>
        <begin position="421"/>
        <end position="456"/>
    </location>
</feature>
<evidence type="ECO:0000256" key="3">
    <source>
        <dbReference type="ARBA" id="ARBA00022833"/>
    </source>
</evidence>
<organism evidence="7 8">
    <name type="scientific">Sinanodonta woodiana</name>
    <name type="common">Chinese pond mussel</name>
    <name type="synonym">Anodonta woodiana</name>
    <dbReference type="NCBI Taxonomy" id="1069815"/>
    <lineage>
        <taxon>Eukaryota</taxon>
        <taxon>Metazoa</taxon>
        <taxon>Spiralia</taxon>
        <taxon>Lophotrochozoa</taxon>
        <taxon>Mollusca</taxon>
        <taxon>Bivalvia</taxon>
        <taxon>Autobranchia</taxon>
        <taxon>Heteroconchia</taxon>
        <taxon>Palaeoheterodonta</taxon>
        <taxon>Unionida</taxon>
        <taxon>Unionoidea</taxon>
        <taxon>Unionidae</taxon>
        <taxon>Unioninae</taxon>
        <taxon>Sinanodonta</taxon>
    </lineage>
</organism>
<reference evidence="7 8" key="1">
    <citation type="submission" date="2024-11" db="EMBL/GenBank/DDBJ databases">
        <title>Chromosome-level genome assembly of the freshwater bivalve Anodonta woodiana.</title>
        <authorList>
            <person name="Chen X."/>
        </authorList>
    </citation>
    <scope>NUCLEOTIDE SEQUENCE [LARGE SCALE GENOMIC DNA]</scope>
    <source>
        <strain evidence="7">MN2024</strain>
        <tissue evidence="7">Gills</tissue>
    </source>
</reference>
<evidence type="ECO:0008006" key="9">
    <source>
        <dbReference type="Google" id="ProtNLM"/>
    </source>
</evidence>
<evidence type="ECO:0000256" key="4">
    <source>
        <dbReference type="SAM" id="MobiDB-lite"/>
    </source>
</evidence>
<dbReference type="Proteomes" id="UP001634394">
    <property type="component" value="Unassembled WGS sequence"/>
</dbReference>
<dbReference type="Pfam" id="PF01754">
    <property type="entry name" value="zf-A20"/>
    <property type="match status" value="1"/>
</dbReference>
<evidence type="ECO:0000313" key="8">
    <source>
        <dbReference type="Proteomes" id="UP001634394"/>
    </source>
</evidence>
<dbReference type="AlphaFoldDB" id="A0ABD3XCT4"/>
<comment type="caution">
    <text evidence="7">The sequence shown here is derived from an EMBL/GenBank/DDBJ whole genome shotgun (WGS) entry which is preliminary data.</text>
</comment>
<evidence type="ECO:0000256" key="2">
    <source>
        <dbReference type="ARBA" id="ARBA00022771"/>
    </source>
</evidence>
<dbReference type="SMART" id="SM00259">
    <property type="entry name" value="ZnF_A20"/>
    <property type="match status" value="8"/>
</dbReference>
<sequence>MNRPRFLNKIEDANASKAKTLRQRIENDVDHSHVDKKQPFSLQTFAVFQSRLINFNDYPVDFRGYFEERFLDIDLLRMLERSKVINWYRTAKLLYPLKTTGDINCLFHAVSLAMWTIEDTQQFLRRLVYLTLSTDPTGSLKRRWLLNRRPIQDGEANLRQNTRDSLVEWESIVKAAEDIQQQHQDMLPFAILESFHLFVLANVLRRPIIVLADKKARNIFGQSLQESNIGGIYLPLETVPAECIKTPVIIGYDMNHFAPLVTQDGDSSSRMDVVPLVTHKLEMMEVRFLLPGEEPEVVKLLENYLQMTETVVTETDSIRPILSVRLEKRKLPEDLNLMEDLRQDCETRFRQWLDQEYGSEDSVIKTQTNLVVIPKHDIVVSQRMPELQDNNRGPSLAMIMKPVPLKQTPVHSQVNQLVSNHSNREKCLTTGCMMYGSPEMYNLCSKCFGDYSIAYHNQEQTLRRLRDAVFVTPLAPMTTISQSDICIGLSIFPEKCKSECCDCLCSQTTFPYCHDCYEKQQNRNDIAQVSVQGSSPRLHNVQQSSNNKPSMAVTTHHVGLNTQQLNAAQTVTEKNGPSRGSYKANASYEATHLSIKDDICSSEGCRNHVSKNTEPVCHECYHKLQKPPNLSQPAQTVHGQNLNTNFSSLASVSEPAFESLSLESSWSCMYEPAQLVLPSSDTVETSPRLVTLTTDLVAPTTATNSCRCKAEGCFNYAMPGNNGLCETCYNNCMFGEGDIRSNENVTQLINPETLKELSVTANTCFSTGCENVPLAGRAIYNQCYRSSASGVIYINRDQVMNTTEEKSTAAEMQGYSPAHENIPGQFVVSSMTSQSRSLTSQPTGYNNAAMTDQSSKSSSDSNVERKYICATPGCQGIRLKNKLDLCYKCIIRATPKKESRSDLDTKENDKHALNNSAVSCSTDIFMEYEENKRLDSTLTEKMVSCAGITCGKLIYPPKKLCDECQEILECAYSSKSKQDFRLGRQNVTAPVISNQIQLQPRPHTVPVDAKTSIRTCDCYSGGPDTGDMCTAHFPYTQGTITTTCQPNAPLAERQLTSDDQQDLQPVNQKMSNPNLQDTYSTNVSADIQTCPIKSVSMEDSKTGMTAPDQSYQSNSKCIIQECLNMGNPLNQGVCNTCARTHVELSRRSNSKCIIQECLNMGNPLNQGVCNTCAMTDFDLSRRSNSKCIIRECLNIGNPLNQGVCNTCAMTDFDLSRRSNSKCCIRECMNLGSIQNQGMCNDCLRAYLAAK</sequence>
<gene>
    <name evidence="7" type="ORF">ACJMK2_029042</name>
</gene>
<evidence type="ECO:0000259" key="5">
    <source>
        <dbReference type="PROSITE" id="PS50802"/>
    </source>
</evidence>
<accession>A0ABD3XCT4</accession>
<evidence type="ECO:0000256" key="1">
    <source>
        <dbReference type="ARBA" id="ARBA00022723"/>
    </source>
</evidence>
<evidence type="ECO:0000259" key="6">
    <source>
        <dbReference type="PROSITE" id="PS51036"/>
    </source>
</evidence>
<feature type="domain" description="OTU" evidence="5">
    <location>
        <begin position="94"/>
        <end position="263"/>
    </location>
</feature>
<dbReference type="InterPro" id="IPR002653">
    <property type="entry name" value="Znf_A20"/>
</dbReference>
<dbReference type="EMBL" id="JBJQND010000003">
    <property type="protein sequence ID" value="KAL3882730.1"/>
    <property type="molecule type" value="Genomic_DNA"/>
</dbReference>
<keyword evidence="3" id="KW-0862">Zinc</keyword>
<proteinExistence type="predicted"/>
<dbReference type="InterPro" id="IPR003323">
    <property type="entry name" value="OTU_dom"/>
</dbReference>
<dbReference type="Gene3D" id="1.20.5.4770">
    <property type="match status" value="1"/>
</dbReference>
<keyword evidence="2" id="KW-0863">Zinc-finger</keyword>
<name>A0ABD3XCT4_SINWO</name>
<feature type="compositionally biased region" description="Polar residues" evidence="4">
    <location>
        <begin position="842"/>
        <end position="853"/>
    </location>
</feature>